<dbReference type="AlphaFoldDB" id="A0A6A3A0Y0"/>
<protein>
    <submittedName>
        <fullName evidence="1">Uncharacterized protein</fullName>
    </submittedName>
</protein>
<keyword evidence="2" id="KW-1185">Reference proteome</keyword>
<name>A0A6A3A0Y0_HIBSY</name>
<organism evidence="1 2">
    <name type="scientific">Hibiscus syriacus</name>
    <name type="common">Rose of Sharon</name>
    <dbReference type="NCBI Taxonomy" id="106335"/>
    <lineage>
        <taxon>Eukaryota</taxon>
        <taxon>Viridiplantae</taxon>
        <taxon>Streptophyta</taxon>
        <taxon>Embryophyta</taxon>
        <taxon>Tracheophyta</taxon>
        <taxon>Spermatophyta</taxon>
        <taxon>Magnoliopsida</taxon>
        <taxon>eudicotyledons</taxon>
        <taxon>Gunneridae</taxon>
        <taxon>Pentapetalae</taxon>
        <taxon>rosids</taxon>
        <taxon>malvids</taxon>
        <taxon>Malvales</taxon>
        <taxon>Malvaceae</taxon>
        <taxon>Malvoideae</taxon>
        <taxon>Hibiscus</taxon>
    </lineage>
</organism>
<gene>
    <name evidence="1" type="ORF">F3Y22_tig00110607pilonHSYRG00179</name>
</gene>
<evidence type="ECO:0000313" key="2">
    <source>
        <dbReference type="Proteomes" id="UP000436088"/>
    </source>
</evidence>
<sequence>MSCCRVCPLKPPSLNRIFIRTHMGPLRKPPFSLPPDPFLQLWNGRIARQGLKLMCLLPWLIIVTLIEKQFPIGCHSFHLSRSVCPISNQKIHWRSLEGLPNRQAKNNLVLGIALTC</sequence>
<proteinExistence type="predicted"/>
<dbReference type="EMBL" id="VEPZ02001048">
    <property type="protein sequence ID" value="KAE8697960.1"/>
    <property type="molecule type" value="Genomic_DNA"/>
</dbReference>
<dbReference type="Proteomes" id="UP000436088">
    <property type="component" value="Unassembled WGS sequence"/>
</dbReference>
<reference evidence="1" key="1">
    <citation type="submission" date="2019-09" db="EMBL/GenBank/DDBJ databases">
        <title>Draft genome information of white flower Hibiscus syriacus.</title>
        <authorList>
            <person name="Kim Y.-M."/>
        </authorList>
    </citation>
    <scope>NUCLEOTIDE SEQUENCE [LARGE SCALE GENOMIC DNA]</scope>
    <source>
        <strain evidence="1">YM2019G1</strain>
    </source>
</reference>
<comment type="caution">
    <text evidence="1">The sequence shown here is derived from an EMBL/GenBank/DDBJ whole genome shotgun (WGS) entry which is preliminary data.</text>
</comment>
<evidence type="ECO:0000313" key="1">
    <source>
        <dbReference type="EMBL" id="KAE8697960.1"/>
    </source>
</evidence>
<accession>A0A6A3A0Y0</accession>